<dbReference type="Pfam" id="PF01989">
    <property type="entry name" value="AcnX_swivel_put"/>
    <property type="match status" value="1"/>
</dbReference>
<name>A0A7L9FIT8_9CREN</name>
<dbReference type="CDD" id="cd01356">
    <property type="entry name" value="AcnX_swivel"/>
    <property type="match status" value="1"/>
</dbReference>
<proteinExistence type="inferred from homology"/>
<dbReference type="EMBL" id="CP062310">
    <property type="protein sequence ID" value="QOJ79551.1"/>
    <property type="molecule type" value="Genomic_DNA"/>
</dbReference>
<dbReference type="RefSeq" id="WP_192819523.1">
    <property type="nucleotide sequence ID" value="NZ_CP062310.1"/>
</dbReference>
<dbReference type="PIRSF" id="PIRSF004966">
    <property type="entry name" value="UCP004966"/>
    <property type="match status" value="1"/>
</dbReference>
<sequence>MRIAGRPVSEGVARGQVLLSREPITFFGGVDPKTSEVVEPSHPLKGEKLAGKILVFPHSKGSTVGSYVLLRMAKRGVAPAGVVTVRPDEVVIIGCIISGIPSMTGIDEASLGKIRPGSLAEIRVGRSHAELVLYE</sequence>
<evidence type="ECO:0000256" key="3">
    <source>
        <dbReference type="ARBA" id="ARBA00045120"/>
    </source>
</evidence>
<dbReference type="GO" id="GO:0016836">
    <property type="term" value="F:hydro-lyase activity"/>
    <property type="evidence" value="ECO:0007669"/>
    <property type="project" value="UniProtKB-UniRule"/>
</dbReference>
<evidence type="ECO:0000313" key="8">
    <source>
        <dbReference type="EMBL" id="QOJ79551.1"/>
    </source>
</evidence>
<dbReference type="PANTHER" id="PTHR36577:SF3">
    <property type="entry name" value="DUF521 DOMAIN PROTEIN (AFU_ORTHOLOGUE AFUA_6G00490)"/>
    <property type="match status" value="1"/>
</dbReference>
<dbReference type="KEGG" id="thel:IG193_03585"/>
<comment type="catalytic activity">
    <reaction evidence="3">
        <text>(R)-5-phosphomevalonate = (2E)-3-methyl-5-phosphooxypent-2-enoate + H2O</text>
        <dbReference type="Rhea" id="RHEA:78975"/>
        <dbReference type="ChEBI" id="CHEBI:15377"/>
        <dbReference type="ChEBI" id="CHEBI:58146"/>
        <dbReference type="ChEBI" id="CHEBI:229665"/>
        <dbReference type="EC" id="4.2.1.182"/>
    </reaction>
    <physiologicalReaction direction="left-to-right" evidence="3">
        <dbReference type="Rhea" id="RHEA:78976"/>
    </physiologicalReaction>
</comment>
<comment type="similarity">
    <text evidence="6">Belongs to the AcnX type II small subunit family.</text>
</comment>
<evidence type="ECO:0000256" key="6">
    <source>
        <dbReference type="HAMAP-Rule" id="MF_00078"/>
    </source>
</evidence>
<evidence type="ECO:0000256" key="1">
    <source>
        <dbReference type="ARBA" id="ARBA00023229"/>
    </source>
</evidence>
<gene>
    <name evidence="8" type="ORF">IG193_03585</name>
</gene>
<evidence type="ECO:0000259" key="7">
    <source>
        <dbReference type="Pfam" id="PF01989"/>
    </source>
</evidence>
<comment type="subunit">
    <text evidence="5 6">Heterodimer composed of a large subunit (PMDh-L) and a small subunit (PMDh-S).</text>
</comment>
<protein>
    <recommendedName>
        <fullName evidence="6">Phosphomevalonate dehydratase small subunit</fullName>
        <shortName evidence="6">PMDh small subunit</shortName>
        <shortName evidence="6">PMDh-S</shortName>
        <ecNumber evidence="6">4.2.1.182</ecNumber>
    </recommendedName>
</protein>
<dbReference type="Gene3D" id="3.50.30.10">
    <property type="entry name" value="Phosphohistidine domain"/>
    <property type="match status" value="1"/>
</dbReference>
<evidence type="ECO:0000313" key="9">
    <source>
        <dbReference type="Proteomes" id="UP000594121"/>
    </source>
</evidence>
<keyword evidence="1 6" id="KW-0414">Isoprene biosynthesis</keyword>
<dbReference type="PANTHER" id="PTHR36577">
    <property type="entry name" value="DUF521 DOMAIN PROTEIN (AFU_ORTHOLOGUE AFUA_6G00490)"/>
    <property type="match status" value="1"/>
</dbReference>
<comment type="function">
    <text evidence="4 6">Component of a hydro-lyase that catalyzes the dehydration of mevalonate 5-phosphate (MVA5P) to form trans-anhydromevalonate 5-phosphate (tAHMP). Involved in the archaeal mevalonate (MVA) pathway, which provides fundamental precursors for isoprenoid biosynthesis, such as isopentenyl diphosphate (IPP) and dimethylallyl diphosphate (DMAPP).</text>
</comment>
<accession>A0A7L9FIT8</accession>
<dbReference type="HAMAP" id="MF_00078">
    <property type="entry name" value="PMDh_S"/>
    <property type="match status" value="1"/>
</dbReference>
<dbReference type="AlphaFoldDB" id="A0A7L9FIT8"/>
<keyword evidence="9" id="KW-1185">Reference proteome</keyword>
<feature type="domain" description="Phosphomevalonate dehydratase small subunit-like" evidence="7">
    <location>
        <begin position="24"/>
        <end position="102"/>
    </location>
</feature>
<dbReference type="InParanoid" id="A0A7L9FIT8"/>
<dbReference type="InterPro" id="IPR002840">
    <property type="entry name" value="PMDh-S-like_dom"/>
</dbReference>
<dbReference type="SUPFAM" id="SSF52016">
    <property type="entry name" value="LeuD/IlvD-like"/>
    <property type="match status" value="1"/>
</dbReference>
<feature type="active site" description="Proton acceptor" evidence="6">
    <location>
        <position position="62"/>
    </location>
</feature>
<reference evidence="8 9" key="1">
    <citation type="submission" date="2020-10" db="EMBL/GenBank/DDBJ databases">
        <title>Thermofilum lucidum 3507LT sp. nov. a novel member of Thermofilaceae family isolated from Chile hot spring, and proposal of description order Thermofilales.</title>
        <authorList>
            <person name="Zayulina K.S."/>
            <person name="Elcheninov A.G."/>
            <person name="Toshchakov S.V."/>
            <person name="Kublanov I.V."/>
        </authorList>
    </citation>
    <scope>NUCLEOTIDE SEQUENCE [LARGE SCALE GENOMIC DNA]</scope>
    <source>
        <strain evidence="8 9">3507LT</strain>
    </source>
</reference>
<dbReference type="InterPro" id="IPR012016">
    <property type="entry name" value="PMDh-S-like"/>
</dbReference>
<evidence type="ECO:0000256" key="5">
    <source>
        <dbReference type="ARBA" id="ARBA00046520"/>
    </source>
</evidence>
<evidence type="ECO:0000256" key="4">
    <source>
        <dbReference type="ARBA" id="ARBA00045299"/>
    </source>
</evidence>
<comment type="pathway">
    <text evidence="6">Isoprenoid biosynthesis; isopentenyl diphosphate biosynthesis via mevalonate pathway.</text>
</comment>
<dbReference type="InterPro" id="IPR020794">
    <property type="entry name" value="PMDh_S"/>
</dbReference>
<dbReference type="GO" id="GO:0019287">
    <property type="term" value="P:isopentenyl diphosphate biosynthetic process, mevalonate pathway"/>
    <property type="evidence" value="ECO:0007669"/>
    <property type="project" value="UniProtKB-UniRule"/>
</dbReference>
<dbReference type="GeneID" id="59148947"/>
<dbReference type="EC" id="4.2.1.182" evidence="6"/>
<organism evidence="8 9">
    <name type="scientific">Infirmifilum lucidum</name>
    <dbReference type="NCBI Taxonomy" id="2776706"/>
    <lineage>
        <taxon>Archaea</taxon>
        <taxon>Thermoproteota</taxon>
        <taxon>Thermoprotei</taxon>
        <taxon>Thermofilales</taxon>
        <taxon>Thermofilaceae</taxon>
        <taxon>Infirmifilum</taxon>
    </lineage>
</organism>
<evidence type="ECO:0000256" key="2">
    <source>
        <dbReference type="ARBA" id="ARBA00023239"/>
    </source>
</evidence>
<dbReference type="Proteomes" id="UP000594121">
    <property type="component" value="Chromosome"/>
</dbReference>
<keyword evidence="2 6" id="KW-0456">Lyase</keyword>